<dbReference type="GO" id="GO:0034244">
    <property type="term" value="P:negative regulation of transcription elongation by RNA polymerase II"/>
    <property type="evidence" value="ECO:0007669"/>
    <property type="project" value="InterPro"/>
</dbReference>
<evidence type="ECO:0000313" key="7">
    <source>
        <dbReference type="EMBL" id="TMW87123.1"/>
    </source>
</evidence>
<keyword evidence="3" id="KW-0862">Zinc</keyword>
<dbReference type="InterPro" id="IPR019786">
    <property type="entry name" value="Zinc_finger_PHD-type_CS"/>
</dbReference>
<proteinExistence type="predicted"/>
<evidence type="ECO:0000256" key="4">
    <source>
        <dbReference type="ARBA" id="ARBA00023015"/>
    </source>
</evidence>
<dbReference type="GO" id="GO:0140566">
    <property type="term" value="F:histone reader activity"/>
    <property type="evidence" value="ECO:0007669"/>
    <property type="project" value="InterPro"/>
</dbReference>
<keyword evidence="2" id="KW-0863">Zinc-finger</keyword>
<evidence type="ECO:0000256" key="2">
    <source>
        <dbReference type="ARBA" id="ARBA00022771"/>
    </source>
</evidence>
<dbReference type="Pfam" id="PF23121">
    <property type="entry name" value="SPOC_AIPP2"/>
    <property type="match status" value="1"/>
</dbReference>
<dbReference type="AlphaFoldDB" id="A0A6N2B572"/>
<evidence type="ECO:0000256" key="3">
    <source>
        <dbReference type="ARBA" id="ARBA00022833"/>
    </source>
</evidence>
<name>A0A6N2B572_SOLCI</name>
<dbReference type="PROSITE" id="PS01359">
    <property type="entry name" value="ZF_PHD_1"/>
    <property type="match status" value="1"/>
</dbReference>
<reference evidence="7" key="1">
    <citation type="submission" date="2019-05" db="EMBL/GenBank/DDBJ databases">
        <title>The de novo reference genome and transcriptome assemblies of the wild tomato species Solanum chilense.</title>
        <authorList>
            <person name="Stam R."/>
            <person name="Nosenko T."/>
            <person name="Hoerger A.C."/>
            <person name="Stephan W."/>
            <person name="Seidel M.A."/>
            <person name="Kuhn J.M.M."/>
            <person name="Haberer G."/>
            <person name="Tellier A."/>
        </authorList>
    </citation>
    <scope>NUCLEOTIDE SEQUENCE</scope>
    <source>
        <tissue evidence="7">Mature leaves</tissue>
    </source>
</reference>
<evidence type="ECO:0000256" key="5">
    <source>
        <dbReference type="ARBA" id="ARBA00023163"/>
    </source>
</evidence>
<dbReference type="GO" id="GO:0008270">
    <property type="term" value="F:zinc ion binding"/>
    <property type="evidence" value="ECO:0007669"/>
    <property type="project" value="UniProtKB-KW"/>
</dbReference>
<gene>
    <name evidence="7" type="ORF">EJD97_020395</name>
</gene>
<comment type="caution">
    <text evidence="7">The sequence shown here is derived from an EMBL/GenBank/DDBJ whole genome shotgun (WGS) entry which is preliminary data.</text>
</comment>
<sequence length="305" mass="34893">MQKNICEICSDTCFQEAIITCYQCKNIDVHQHCVSVDETRDWCCQKCNIDKGVGGLENENTDGSMSKKICQSNLPPKKRLKTRELSCRMMNPLMTHSSDPSLLHSWKGSFDIFNHFEFIHGVFDNCIEAHPPSKVKRKVYDISTALPDTLKFELIAYEDIQESLFNNHIPVREDIGLYFFASEKERCRSTRYNALVQFLYRNDLVMRTFIDNTQLLVFPSTALCIDSQRWNEEGFLWGLFYRMGQDKNGSAEVIDMEVDMIAGENVGTMDIVVSTVIDMEVDMIGGVNVGNQDVVVSKVIDMEQT</sequence>
<dbReference type="PANTHER" id="PTHR33304">
    <property type="match status" value="1"/>
</dbReference>
<dbReference type="InterPro" id="IPR056280">
    <property type="entry name" value="AIPP2-like_SPOC"/>
</dbReference>
<dbReference type="InterPro" id="IPR049914">
    <property type="entry name" value="PHD1-3/5-6"/>
</dbReference>
<dbReference type="EMBL" id="RXGB01005918">
    <property type="protein sequence ID" value="TMW87123.1"/>
    <property type="molecule type" value="Genomic_DNA"/>
</dbReference>
<accession>A0A6N2B572</accession>
<keyword evidence="5" id="KW-0804">Transcription</keyword>
<organism evidence="7">
    <name type="scientific">Solanum chilense</name>
    <name type="common">Tomato</name>
    <name type="synonym">Lycopersicon chilense</name>
    <dbReference type="NCBI Taxonomy" id="4083"/>
    <lineage>
        <taxon>Eukaryota</taxon>
        <taxon>Viridiplantae</taxon>
        <taxon>Streptophyta</taxon>
        <taxon>Embryophyta</taxon>
        <taxon>Tracheophyta</taxon>
        <taxon>Spermatophyta</taxon>
        <taxon>Magnoliopsida</taxon>
        <taxon>eudicotyledons</taxon>
        <taxon>Gunneridae</taxon>
        <taxon>Pentapetalae</taxon>
        <taxon>asterids</taxon>
        <taxon>lamiids</taxon>
        <taxon>Solanales</taxon>
        <taxon>Solanaceae</taxon>
        <taxon>Solanoideae</taxon>
        <taxon>Solaneae</taxon>
        <taxon>Solanum</taxon>
        <taxon>Solanum subgen. Lycopersicon</taxon>
    </lineage>
</organism>
<protein>
    <recommendedName>
        <fullName evidence="6">AIPP2-like SPOC-like domain-containing protein</fullName>
    </recommendedName>
</protein>
<feature type="domain" description="AIPP2-like SPOC-like" evidence="6">
    <location>
        <begin position="106"/>
        <end position="240"/>
    </location>
</feature>
<dbReference type="PANTHER" id="PTHR33304:SF36">
    <property type="entry name" value="GB|AAF26970.1-RELATED"/>
    <property type="match status" value="1"/>
</dbReference>
<keyword evidence="1" id="KW-0479">Metal-binding</keyword>
<evidence type="ECO:0000259" key="6">
    <source>
        <dbReference type="Pfam" id="PF23121"/>
    </source>
</evidence>
<keyword evidence="4" id="KW-0805">Transcription regulation</keyword>
<evidence type="ECO:0000256" key="1">
    <source>
        <dbReference type="ARBA" id="ARBA00022723"/>
    </source>
</evidence>